<dbReference type="Gene3D" id="2.180.10.10">
    <property type="entry name" value="RHS repeat-associated core"/>
    <property type="match status" value="1"/>
</dbReference>
<reference evidence="4" key="2">
    <citation type="submission" date="2017-09" db="EMBL/GenBank/DDBJ databases">
        <title>FDA dAtabase for Regulatory Grade micrObial Sequences (FDA-ARGOS): Supporting development and validation of Infectious Disease Dx tests.</title>
        <authorList>
            <person name="Minogue T."/>
            <person name="Wolcott M."/>
            <person name="Wasieloski L."/>
            <person name="Aguilar W."/>
            <person name="Moore D."/>
            <person name="Tallon L."/>
            <person name="Sadzewicz L."/>
            <person name="Ott S."/>
            <person name="Zhao X."/>
            <person name="Nagaraj S."/>
            <person name="Vavikolanu K."/>
            <person name="Aluvathingal J."/>
            <person name="Nadendla S."/>
            <person name="Sichtig H."/>
        </authorList>
    </citation>
    <scope>NUCLEOTIDE SEQUENCE [LARGE SCALE GENOMIC DNA]</scope>
    <source>
        <strain evidence="4">FDAARGOS_387</strain>
    </source>
</reference>
<organism evidence="2 4">
    <name type="scientific">Budvicia aquatica</name>
    <dbReference type="NCBI Taxonomy" id="82979"/>
    <lineage>
        <taxon>Bacteria</taxon>
        <taxon>Pseudomonadati</taxon>
        <taxon>Pseudomonadota</taxon>
        <taxon>Gammaproteobacteria</taxon>
        <taxon>Enterobacterales</taxon>
        <taxon>Budviciaceae</taxon>
        <taxon>Budvicia</taxon>
    </lineage>
</organism>
<dbReference type="EMBL" id="PDDX01000001">
    <property type="protein sequence ID" value="PHI31747.1"/>
    <property type="molecule type" value="Genomic_DNA"/>
</dbReference>
<dbReference type="PRINTS" id="PR00394">
    <property type="entry name" value="RHSPROTEIN"/>
</dbReference>
<dbReference type="NCBIfam" id="TIGR03696">
    <property type="entry name" value="Rhs_assc_core"/>
    <property type="match status" value="1"/>
</dbReference>
<dbReference type="Proteomes" id="UP000373449">
    <property type="component" value="Unassembled WGS sequence"/>
</dbReference>
<name>A0A2C6DRB7_9GAMM</name>
<proteinExistence type="predicted"/>
<evidence type="ECO:0000256" key="1">
    <source>
        <dbReference type="SAM" id="MobiDB-lite"/>
    </source>
</evidence>
<evidence type="ECO:0000313" key="4">
    <source>
        <dbReference type="Proteomes" id="UP000224974"/>
    </source>
</evidence>
<dbReference type="AlphaFoldDB" id="A0A2C6DRB7"/>
<keyword evidence="4" id="KW-1185">Reference proteome</keyword>
<dbReference type="STRING" id="1111728.GCA_000427805_02848"/>
<evidence type="ECO:0000313" key="2">
    <source>
        <dbReference type="EMBL" id="PHI31747.1"/>
    </source>
</evidence>
<reference evidence="3 5" key="3">
    <citation type="submission" date="2019-03" db="EMBL/GenBank/DDBJ databases">
        <authorList>
            <consortium name="Pathogen Informatics"/>
        </authorList>
    </citation>
    <scope>NUCLEOTIDE SEQUENCE [LARGE SCALE GENOMIC DNA]</scope>
    <source>
        <strain evidence="3 5">NCTC12282</strain>
    </source>
</reference>
<protein>
    <submittedName>
        <fullName evidence="3">Cell wall-associated polypeptide CWBP200</fullName>
    </submittedName>
    <submittedName>
        <fullName evidence="2">RHS repeat-associated core domain-containing protein</fullName>
    </submittedName>
</protein>
<reference evidence="2" key="1">
    <citation type="submission" date="2017-09" db="EMBL/GenBank/DDBJ databases">
        <title>FDA dAtabase for Regulatory Grade micrObial Sequences (FDA-ARGOS): Supporting development and validation of Infectious Disease Dx tests.</title>
        <authorList>
            <person name="Minogue T."/>
            <person name="Wolcott M."/>
            <person name="Wasieloski L."/>
            <person name="Aguilar W."/>
            <person name="Moore D."/>
            <person name="Tallon L.J."/>
            <person name="Sadzewicz L."/>
            <person name="Ott S."/>
            <person name="Zhao X."/>
            <person name="Nagaraj S."/>
            <person name="Vavikolanu K."/>
            <person name="Aluvathingal J."/>
            <person name="Nadendla S."/>
            <person name="Sichtig H."/>
        </authorList>
    </citation>
    <scope>NUCLEOTIDE SEQUENCE</scope>
    <source>
        <strain evidence="2">FDAARGOS_387</strain>
    </source>
</reference>
<evidence type="ECO:0000313" key="3">
    <source>
        <dbReference type="EMBL" id="VFS52621.1"/>
    </source>
</evidence>
<dbReference type="EMBL" id="CAADJA010000002">
    <property type="protein sequence ID" value="VFS52621.1"/>
    <property type="molecule type" value="Genomic_DNA"/>
</dbReference>
<dbReference type="InterPro" id="IPR022385">
    <property type="entry name" value="Rhs_assc_core"/>
</dbReference>
<dbReference type="PANTHER" id="PTHR32305">
    <property type="match status" value="1"/>
</dbReference>
<dbReference type="OrthoDB" id="6043530at2"/>
<feature type="region of interest" description="Disordered" evidence="1">
    <location>
        <begin position="62"/>
        <end position="93"/>
    </location>
</feature>
<dbReference type="PANTHER" id="PTHR32305:SF15">
    <property type="entry name" value="PROTEIN RHSA-RELATED"/>
    <property type="match status" value="1"/>
</dbReference>
<dbReference type="InterPro" id="IPR050708">
    <property type="entry name" value="T6SS_VgrG/RHS"/>
</dbReference>
<evidence type="ECO:0000313" key="5">
    <source>
        <dbReference type="Proteomes" id="UP000373449"/>
    </source>
</evidence>
<accession>A0A2C6DRB7</accession>
<gene>
    <name evidence="3" type="primary">wapA_4</name>
    <name evidence="2" type="ORF">CRN84_21650</name>
    <name evidence="3" type="ORF">NCTC12282_05912</name>
</gene>
<sequence>METNLRFQGQYADEETGLHYNLNRYYDPALGRYLTADPIKLAGGLNPYVYVDGNPVNWVDPLGLKGMPGSETKPTGDRSPEPTDGSQRHRVTKGADVTPEIIQDALKGDSMKTVQGEVSLPVVQRYVDKLLNGEVPPLIKVDGDVIVEGNHRYVAGKIVGLISESTPGVVSPSRIPLIKLMSNTKIDPIDWSNH</sequence>
<dbReference type="Proteomes" id="UP000224974">
    <property type="component" value="Unassembled WGS sequence"/>
</dbReference>